<sequence>MEVVPYSPFSSFSFSPVSPPPLQLEPAAVATSFIPPSSSYFSFSFSPVPPPPLQLEPAAVDNRI</sequence>
<dbReference type="AlphaFoldDB" id="A0A822ZA96"/>
<dbReference type="EMBL" id="DUZY01000005">
    <property type="protein sequence ID" value="DAD41480.1"/>
    <property type="molecule type" value="Genomic_DNA"/>
</dbReference>
<name>A0A822ZA96_NELNU</name>
<evidence type="ECO:0000313" key="1">
    <source>
        <dbReference type="EMBL" id="DAD41480.1"/>
    </source>
</evidence>
<comment type="caution">
    <text evidence="1">The sequence shown here is derived from an EMBL/GenBank/DDBJ whole genome shotgun (WGS) entry which is preliminary data.</text>
</comment>
<proteinExistence type="predicted"/>
<dbReference type="Proteomes" id="UP000607653">
    <property type="component" value="Unassembled WGS sequence"/>
</dbReference>
<keyword evidence="2" id="KW-1185">Reference proteome</keyword>
<gene>
    <name evidence="1" type="ORF">HUJ06_015803</name>
</gene>
<organism evidence="1 2">
    <name type="scientific">Nelumbo nucifera</name>
    <name type="common">Sacred lotus</name>
    <dbReference type="NCBI Taxonomy" id="4432"/>
    <lineage>
        <taxon>Eukaryota</taxon>
        <taxon>Viridiplantae</taxon>
        <taxon>Streptophyta</taxon>
        <taxon>Embryophyta</taxon>
        <taxon>Tracheophyta</taxon>
        <taxon>Spermatophyta</taxon>
        <taxon>Magnoliopsida</taxon>
        <taxon>Proteales</taxon>
        <taxon>Nelumbonaceae</taxon>
        <taxon>Nelumbo</taxon>
    </lineage>
</organism>
<accession>A0A822ZA96</accession>
<protein>
    <submittedName>
        <fullName evidence="1">Uncharacterized protein</fullName>
    </submittedName>
</protein>
<reference evidence="1 2" key="1">
    <citation type="journal article" date="2020" name="Mol. Biol. Evol.">
        <title>Distinct Expression and Methylation Patterns for Genes with Different Fates following a Single Whole-Genome Duplication in Flowering Plants.</title>
        <authorList>
            <person name="Shi T."/>
            <person name="Rahmani R.S."/>
            <person name="Gugger P.F."/>
            <person name="Wang M."/>
            <person name="Li H."/>
            <person name="Zhang Y."/>
            <person name="Li Z."/>
            <person name="Wang Q."/>
            <person name="Van de Peer Y."/>
            <person name="Marchal K."/>
            <person name="Chen J."/>
        </authorList>
    </citation>
    <scope>NUCLEOTIDE SEQUENCE [LARGE SCALE GENOMIC DNA]</scope>
    <source>
        <tissue evidence="1">Leaf</tissue>
    </source>
</reference>
<evidence type="ECO:0000313" key="2">
    <source>
        <dbReference type="Proteomes" id="UP000607653"/>
    </source>
</evidence>